<accession>A0A1S2XPH8</accession>
<dbReference type="Gene3D" id="3.30.70.100">
    <property type="match status" value="1"/>
</dbReference>
<dbReference type="InterPro" id="IPR036163">
    <property type="entry name" value="HMA_dom_sf"/>
</dbReference>
<evidence type="ECO:0000313" key="1">
    <source>
        <dbReference type="Proteomes" id="UP000087171"/>
    </source>
</evidence>
<dbReference type="Proteomes" id="UP000087171">
    <property type="component" value="Chromosome Ca2"/>
</dbReference>
<dbReference type="OrthoDB" id="692882at2759"/>
<reference evidence="1" key="1">
    <citation type="journal article" date="2013" name="Nat. Biotechnol.">
        <title>Draft genome sequence of chickpea (Cicer arietinum) provides a resource for trait improvement.</title>
        <authorList>
            <person name="Varshney R.K."/>
            <person name="Song C."/>
            <person name="Saxena R.K."/>
            <person name="Azam S."/>
            <person name="Yu S."/>
            <person name="Sharpe A.G."/>
            <person name="Cannon S."/>
            <person name="Baek J."/>
            <person name="Rosen B.D."/>
            <person name="Tar'an B."/>
            <person name="Millan T."/>
            <person name="Zhang X."/>
            <person name="Ramsay L.D."/>
            <person name="Iwata A."/>
            <person name="Wang Y."/>
            <person name="Nelson W."/>
            <person name="Farmer A.D."/>
            <person name="Gaur P.M."/>
            <person name="Soderlund C."/>
            <person name="Penmetsa R.V."/>
            <person name="Xu C."/>
            <person name="Bharti A.K."/>
            <person name="He W."/>
            <person name="Winter P."/>
            <person name="Zhao S."/>
            <person name="Hane J.K."/>
            <person name="Carrasquilla-Garcia N."/>
            <person name="Condie J.A."/>
            <person name="Upadhyaya H.D."/>
            <person name="Luo M.C."/>
            <person name="Thudi M."/>
            <person name="Gowda C.L."/>
            <person name="Singh N.P."/>
            <person name="Lichtenzveig J."/>
            <person name="Gali K.K."/>
            <person name="Rubio J."/>
            <person name="Nadarajan N."/>
            <person name="Dolezel J."/>
            <person name="Bansal K.C."/>
            <person name="Xu X."/>
            <person name="Edwards D."/>
            <person name="Zhang G."/>
            <person name="Kahl G."/>
            <person name="Gil J."/>
            <person name="Singh K.B."/>
            <person name="Datta S.K."/>
            <person name="Jackson S.A."/>
            <person name="Wang J."/>
            <person name="Cook D.R."/>
        </authorList>
    </citation>
    <scope>NUCLEOTIDE SEQUENCE [LARGE SCALE GENOMIC DNA]</scope>
    <source>
        <strain evidence="1">cv. CDC Frontier</strain>
    </source>
</reference>
<evidence type="ECO:0000313" key="2">
    <source>
        <dbReference type="RefSeq" id="XP_004491485.1"/>
    </source>
</evidence>
<reference evidence="2" key="2">
    <citation type="submission" date="2025-08" db="UniProtKB">
        <authorList>
            <consortium name="RefSeq"/>
        </authorList>
    </citation>
    <scope>IDENTIFICATION</scope>
    <source>
        <tissue evidence="2">Etiolated seedlings</tissue>
    </source>
</reference>
<dbReference type="GO" id="GO:0046872">
    <property type="term" value="F:metal ion binding"/>
    <property type="evidence" value="ECO:0007669"/>
    <property type="project" value="InterPro"/>
</dbReference>
<sequence length="78" mass="8613">MVQQKIVIEVPLHCAKCKKKILAICTTADGVETVTLEREGRDRVVIKGEDVDAARVTQCLREKVTGYARLVSVAKDES</sequence>
<dbReference type="InterPro" id="IPR042885">
    <property type="entry name" value="HIPP47/16"/>
</dbReference>
<dbReference type="SUPFAM" id="SSF55008">
    <property type="entry name" value="HMA, heavy metal-associated domain"/>
    <property type="match status" value="1"/>
</dbReference>
<dbReference type="AlphaFoldDB" id="A0A1S2XPH8"/>
<dbReference type="RefSeq" id="XP_004491485.1">
    <property type="nucleotide sequence ID" value="XM_004491428.3"/>
</dbReference>
<dbReference type="PaxDb" id="3827-XP_004491485.1"/>
<keyword evidence="1" id="KW-1185">Reference proteome</keyword>
<dbReference type="PANTHER" id="PTHR46932:SF12">
    <property type="entry name" value="HEAVY METAL-ASSOCIATED ISOPRENYLATED PLANT PROTEIN 47"/>
    <property type="match status" value="1"/>
</dbReference>
<organism evidence="1 2">
    <name type="scientific">Cicer arietinum</name>
    <name type="common">Chickpea</name>
    <name type="synonym">Garbanzo</name>
    <dbReference type="NCBI Taxonomy" id="3827"/>
    <lineage>
        <taxon>Eukaryota</taxon>
        <taxon>Viridiplantae</taxon>
        <taxon>Streptophyta</taxon>
        <taxon>Embryophyta</taxon>
        <taxon>Tracheophyta</taxon>
        <taxon>Spermatophyta</taxon>
        <taxon>Magnoliopsida</taxon>
        <taxon>eudicotyledons</taxon>
        <taxon>Gunneridae</taxon>
        <taxon>Pentapetalae</taxon>
        <taxon>rosids</taxon>
        <taxon>fabids</taxon>
        <taxon>Fabales</taxon>
        <taxon>Fabaceae</taxon>
        <taxon>Papilionoideae</taxon>
        <taxon>50 kb inversion clade</taxon>
        <taxon>NPAAA clade</taxon>
        <taxon>Hologalegina</taxon>
        <taxon>IRL clade</taxon>
        <taxon>Cicereae</taxon>
        <taxon>Cicer</taxon>
    </lineage>
</organism>
<dbReference type="PANTHER" id="PTHR46932">
    <property type="entry name" value="HEAVY METAL-ASSOCIATED ISOPRENYLATED PLANT PROTEIN 47"/>
    <property type="match status" value="1"/>
</dbReference>
<proteinExistence type="predicted"/>
<dbReference type="STRING" id="3827.A0A1S2XPH8"/>
<protein>
    <submittedName>
        <fullName evidence="2">Heavy metal-associated isoprenylated plant protein 47-like isoform X1</fullName>
    </submittedName>
</protein>
<name>A0A1S2XPH8_CICAR</name>
<gene>
    <name evidence="2" type="primary">LOC101505188</name>
</gene>